<comment type="caution">
    <text evidence="1">The sequence shown here is derived from an EMBL/GenBank/DDBJ whole genome shotgun (WGS) entry which is preliminary data.</text>
</comment>
<gene>
    <name evidence="1" type="ORF">V1477_007748</name>
</gene>
<keyword evidence="2" id="KW-1185">Reference proteome</keyword>
<accession>A0ABD2CFM0</accession>
<proteinExistence type="predicted"/>
<dbReference type="AlphaFoldDB" id="A0ABD2CFM0"/>
<dbReference type="Proteomes" id="UP001607303">
    <property type="component" value="Unassembled WGS sequence"/>
</dbReference>
<organism evidence="1 2">
    <name type="scientific">Vespula maculifrons</name>
    <name type="common">Eastern yellow jacket</name>
    <name type="synonym">Wasp</name>
    <dbReference type="NCBI Taxonomy" id="7453"/>
    <lineage>
        <taxon>Eukaryota</taxon>
        <taxon>Metazoa</taxon>
        <taxon>Ecdysozoa</taxon>
        <taxon>Arthropoda</taxon>
        <taxon>Hexapoda</taxon>
        <taxon>Insecta</taxon>
        <taxon>Pterygota</taxon>
        <taxon>Neoptera</taxon>
        <taxon>Endopterygota</taxon>
        <taxon>Hymenoptera</taxon>
        <taxon>Apocrita</taxon>
        <taxon>Aculeata</taxon>
        <taxon>Vespoidea</taxon>
        <taxon>Vespidae</taxon>
        <taxon>Vespinae</taxon>
        <taxon>Vespula</taxon>
    </lineage>
</organism>
<evidence type="ECO:0000313" key="1">
    <source>
        <dbReference type="EMBL" id="KAL2743872.1"/>
    </source>
</evidence>
<protein>
    <submittedName>
        <fullName evidence="1">Uncharacterized protein</fullName>
    </submittedName>
</protein>
<reference evidence="1 2" key="1">
    <citation type="journal article" date="2024" name="Ann. Entomol. Soc. Am.">
        <title>Genomic analyses of the southern and eastern yellowjacket wasps (Hymenoptera: Vespidae) reveal evolutionary signatures of social life.</title>
        <authorList>
            <person name="Catto M.A."/>
            <person name="Caine P.B."/>
            <person name="Orr S.E."/>
            <person name="Hunt B.G."/>
            <person name="Goodisman M.A.D."/>
        </authorList>
    </citation>
    <scope>NUCLEOTIDE SEQUENCE [LARGE SCALE GENOMIC DNA]</scope>
    <source>
        <strain evidence="1">232</strain>
        <tissue evidence="1">Head and thorax</tissue>
    </source>
</reference>
<evidence type="ECO:0000313" key="2">
    <source>
        <dbReference type="Proteomes" id="UP001607303"/>
    </source>
</evidence>
<name>A0ABD2CFM0_VESMC</name>
<dbReference type="EMBL" id="JAYRBN010000053">
    <property type="protein sequence ID" value="KAL2743872.1"/>
    <property type="molecule type" value="Genomic_DNA"/>
</dbReference>
<sequence length="74" mass="8254">MYIIVVITDRMTSGYQERLISWSYRLTKTCRARITAPKMGLLIATATSYESLDGLIGARSSLEHSSDIGIRRGT</sequence>